<dbReference type="Gene3D" id="1.10.287.510">
    <property type="entry name" value="Helix hairpin bin"/>
    <property type="match status" value="1"/>
</dbReference>
<dbReference type="PANTHER" id="PTHR43941">
    <property type="entry name" value="STRUCTURAL MAINTENANCE OF CHROMOSOMES PROTEIN 2"/>
    <property type="match status" value="1"/>
</dbReference>
<reference evidence="3 4" key="1">
    <citation type="submission" date="2023-11" db="EMBL/GenBank/DDBJ databases">
        <title>Peredibacter starrii A3.12.</title>
        <authorList>
            <person name="Mitchell R.J."/>
        </authorList>
    </citation>
    <scope>NUCLEOTIDE SEQUENCE [LARGE SCALE GENOMIC DNA]</scope>
    <source>
        <strain evidence="3 4">A3.12</strain>
    </source>
</reference>
<evidence type="ECO:0000256" key="1">
    <source>
        <dbReference type="SAM" id="Coils"/>
    </source>
</evidence>
<dbReference type="RefSeq" id="WP_321393090.1">
    <property type="nucleotide sequence ID" value="NZ_CP139487.1"/>
</dbReference>
<protein>
    <submittedName>
        <fullName evidence="3">Uncharacterized protein</fullName>
    </submittedName>
</protein>
<feature type="coiled-coil region" evidence="1">
    <location>
        <begin position="379"/>
        <end position="637"/>
    </location>
</feature>
<keyword evidence="4" id="KW-1185">Reference proteome</keyword>
<evidence type="ECO:0000313" key="4">
    <source>
        <dbReference type="Proteomes" id="UP001324634"/>
    </source>
</evidence>
<dbReference type="Proteomes" id="UP001324634">
    <property type="component" value="Chromosome"/>
</dbReference>
<name>A0AAX4HMJ7_9BACT</name>
<feature type="coiled-coil region" evidence="1">
    <location>
        <begin position="156"/>
        <end position="214"/>
    </location>
</feature>
<feature type="signal peptide" evidence="2">
    <location>
        <begin position="1"/>
        <end position="24"/>
    </location>
</feature>
<dbReference type="PANTHER" id="PTHR43941:SF12">
    <property type="entry name" value="CRESTIN"/>
    <property type="match status" value="1"/>
</dbReference>
<gene>
    <name evidence="3" type="ORF">SOO65_16945</name>
</gene>
<dbReference type="KEGG" id="psti:SOO65_16945"/>
<feature type="coiled-coil region" evidence="1">
    <location>
        <begin position="40"/>
        <end position="130"/>
    </location>
</feature>
<dbReference type="AlphaFoldDB" id="A0AAX4HMJ7"/>
<keyword evidence="2" id="KW-0732">Signal</keyword>
<organism evidence="3 4">
    <name type="scientific">Peredibacter starrii</name>
    <dbReference type="NCBI Taxonomy" id="28202"/>
    <lineage>
        <taxon>Bacteria</taxon>
        <taxon>Pseudomonadati</taxon>
        <taxon>Bdellovibrionota</taxon>
        <taxon>Bacteriovoracia</taxon>
        <taxon>Bacteriovoracales</taxon>
        <taxon>Bacteriovoracaceae</taxon>
        <taxon>Peredibacter</taxon>
    </lineage>
</organism>
<keyword evidence="1" id="KW-0175">Coiled coil</keyword>
<proteinExistence type="predicted"/>
<evidence type="ECO:0000256" key="2">
    <source>
        <dbReference type="SAM" id="SignalP"/>
    </source>
</evidence>
<evidence type="ECO:0000313" key="3">
    <source>
        <dbReference type="EMBL" id="WPU64382.1"/>
    </source>
</evidence>
<dbReference type="EMBL" id="CP139487">
    <property type="protein sequence ID" value="WPU64382.1"/>
    <property type="molecule type" value="Genomic_DNA"/>
</dbReference>
<dbReference type="Gene3D" id="6.10.250.3150">
    <property type="match status" value="1"/>
</dbReference>
<accession>A0AAX4HMJ7</accession>
<sequence length="1252" mass="138013">MKTTAFAVKASLIASMILSGQAFAQSLPDEINHPQYLKVYQNLDQVLNQKIAEYEKLASQKAEIEKTIGEMERDQVGLPQRNEELRNLIAQKKSELERLNMDIAGLEGVLSKIAEDLRQIDAMIARLQRDLGDEGARNQTILARRNQIASDVARINARLQNEIREENQSVGVLNRLTNEMNAAAQKRQDLDRERVQLTKDAERFKNEVVQVRNSVNQNNSTLAIKRTQLADAESRLPGIRTELSAEQGKLAQIDAALNPKKAQLNVLRAELGRLSPEIAKLQAENNALNQKIAQNQARINSSDAATKIARRDALVAETSSVTAKIQSNNAAKASLEAQVAPTMQQIEALNKRLIEAQRAGNQGEVARLRGEIERTYASVQGQRNEINRLAKETEQLNASIAPKQAEINSLNTQISNIQSTNTALQAEINAARATIANNDLVIAERSQANSGLAQQIAALESEVNALEAQKAPSAQKVAQLSQQEVALSALANTLKGEIQRLDAETNKLNQRIAEMEKAINELPQNLRRNEQEARQMDQVVAQKRSEIDREQRLLARIRQDRITIERELGSAQAALDVVSQDLNQSDRLIAQLRNQLNEEVRNRDALARYNQDSLRKLESLRNQKSNAERDVAGATEEIKINDQDIATIATELPKLRNDLKVVTPKVVAAETARNTAQKNADEANTQYQNRLALYQNYLAQSQKLGEEKAQIGAIDGQKAGSIDAKTKANKLASENASAAGKWEALRRGYVRGEIAGFATGFDIGMASTPDAQKGDADGRVAGARRAKDHANLVLKPEFYLEELERRLKEDETSQKVLVAAMIEQNISQIQSMARVLEESIPSLSQAEINDAAKIVSSLDTLIEQSALEIKEVQNLRKKLSVAQNVYAVPAAGENSQKADCSAVYKNVKDFVEACKGSYVLRYTSLYNASHLEAFNRDYTVTFNAQVNSVFESELARLYPGYLKEATAVGKDVGVATGKKEIYQQSFARSENAQYNANIPGETARVEDEAINLVQEHLNQNAALTLKEKAKLTTDATYGISPSADMTLKMLVKNVGSQASLGNSLVKVTEMSSNVTTTRREAPLTTVAPRSHTDLSVMNLRVSDSAVPGSKVIVAGEIVHPGNHYRANRVEKFRVETEVKVNPSIDASVDFDSTPNISVILVTKKHDVDLTIRPKFAGVDQGYEATLEEIDTKFVDLIAKPSVTELLSRGASKKLTFTYKLNKASKGKTLKLRLTVKNGGRVVHSQELQIKPE</sequence>
<dbReference type="SUPFAM" id="SSF57997">
    <property type="entry name" value="Tropomyosin"/>
    <property type="match status" value="1"/>
</dbReference>
<feature type="chain" id="PRO_5043892714" evidence="2">
    <location>
        <begin position="25"/>
        <end position="1252"/>
    </location>
</feature>
<dbReference type="Gene3D" id="1.10.287.1490">
    <property type="match status" value="1"/>
</dbReference>